<gene>
    <name evidence="3" type="ORF">TW77_21255</name>
</gene>
<dbReference type="EMBL" id="JXYA01000059">
    <property type="protein sequence ID" value="KJZ05895.1"/>
    <property type="molecule type" value="Genomic_DNA"/>
</dbReference>
<dbReference type="InterPro" id="IPR045865">
    <property type="entry name" value="ACT-like_dom_sf"/>
</dbReference>
<proteinExistence type="predicted"/>
<sequence>MAGIIDLAALLKTMEPVLHDTEYVFCSVSGGLEEYIPLNPIATFQEHEGLTLIVTKAAAQQYGLQYEGPFKQITLSVHSSLDAVGLTAAVAQCLTEQGISANVVAAFYHDHIFVQTSDAQAAHSALTQLAASS</sequence>
<dbReference type="RefSeq" id="WP_046006965.1">
    <property type="nucleotide sequence ID" value="NZ_JXYA01000059.1"/>
</dbReference>
<accession>A0A0F4QF18</accession>
<dbReference type="PANTHER" id="PTHR39199">
    <property type="entry name" value="BLR5128 PROTEIN"/>
    <property type="match status" value="1"/>
</dbReference>
<organism evidence="3 4">
    <name type="scientific">Pseudoalteromonas rubra</name>
    <dbReference type="NCBI Taxonomy" id="43658"/>
    <lineage>
        <taxon>Bacteria</taxon>
        <taxon>Pseudomonadati</taxon>
        <taxon>Pseudomonadota</taxon>
        <taxon>Gammaproteobacteria</taxon>
        <taxon>Alteromonadales</taxon>
        <taxon>Pseudoalteromonadaceae</taxon>
        <taxon>Pseudoalteromonas</taxon>
    </lineage>
</organism>
<dbReference type="InterPro" id="IPR027795">
    <property type="entry name" value="CASTOR_ACT_dom"/>
</dbReference>
<dbReference type="Proteomes" id="UP000033452">
    <property type="component" value="Unassembled WGS sequence"/>
</dbReference>
<dbReference type="AlphaFoldDB" id="A0A0F4QF18"/>
<dbReference type="Gene3D" id="3.30.2130.10">
    <property type="entry name" value="VC0802-like"/>
    <property type="match status" value="1"/>
</dbReference>
<evidence type="ECO:0000313" key="3">
    <source>
        <dbReference type="EMBL" id="KJZ05895.1"/>
    </source>
</evidence>
<protein>
    <submittedName>
        <fullName evidence="3">Transporter</fullName>
    </submittedName>
</protein>
<dbReference type="PATRIC" id="fig|43658.5.peg.4479"/>
<dbReference type="Pfam" id="PF10000">
    <property type="entry name" value="ACT_3"/>
    <property type="match status" value="1"/>
</dbReference>
<evidence type="ECO:0000259" key="1">
    <source>
        <dbReference type="Pfam" id="PF10000"/>
    </source>
</evidence>
<reference evidence="3 4" key="1">
    <citation type="journal article" date="2015" name="BMC Genomics">
        <title>Genome mining reveals unlocked bioactive potential of marine Gram-negative bacteria.</title>
        <authorList>
            <person name="Machado H."/>
            <person name="Sonnenschein E.C."/>
            <person name="Melchiorsen J."/>
            <person name="Gram L."/>
        </authorList>
    </citation>
    <scope>NUCLEOTIDE SEQUENCE [LARGE SCALE GENOMIC DNA]</scope>
    <source>
        <strain evidence="3 4">S2471</strain>
    </source>
</reference>
<feature type="domain" description="CASTOR ACT" evidence="2">
    <location>
        <begin position="72"/>
        <end position="127"/>
    </location>
</feature>
<evidence type="ECO:0000313" key="4">
    <source>
        <dbReference type="Proteomes" id="UP000033452"/>
    </source>
</evidence>
<name>A0A0F4QF18_9GAMM</name>
<dbReference type="Pfam" id="PF13840">
    <property type="entry name" value="ACT_7"/>
    <property type="match status" value="1"/>
</dbReference>
<dbReference type="InterPro" id="IPR018717">
    <property type="entry name" value="DUF2241"/>
</dbReference>
<dbReference type="OrthoDB" id="517867at2"/>
<feature type="domain" description="DUF2241" evidence="1">
    <location>
        <begin position="2"/>
        <end position="71"/>
    </location>
</feature>
<dbReference type="PANTHER" id="PTHR39199:SF1">
    <property type="entry name" value="BLR5128 PROTEIN"/>
    <property type="match status" value="1"/>
</dbReference>
<evidence type="ECO:0000259" key="2">
    <source>
        <dbReference type="Pfam" id="PF13840"/>
    </source>
</evidence>
<comment type="caution">
    <text evidence="3">The sequence shown here is derived from an EMBL/GenBank/DDBJ whole genome shotgun (WGS) entry which is preliminary data.</text>
</comment>
<dbReference type="SUPFAM" id="SSF55021">
    <property type="entry name" value="ACT-like"/>
    <property type="match status" value="2"/>
</dbReference>
<keyword evidence="4" id="KW-1185">Reference proteome</keyword>